<dbReference type="RefSeq" id="WP_075765447.1">
    <property type="nucleotide sequence ID" value="NZ_CP016076.1"/>
</dbReference>
<dbReference type="PANTHER" id="PTHR30346:SF28">
    <property type="entry name" value="HTH-TYPE TRANSCRIPTIONAL REGULATOR CYNR"/>
    <property type="match status" value="1"/>
</dbReference>
<accession>A0AAC9LHQ3</accession>
<dbReference type="InterPro" id="IPR036388">
    <property type="entry name" value="WH-like_DNA-bd_sf"/>
</dbReference>
<dbReference type="PROSITE" id="PS50931">
    <property type="entry name" value="HTH_LYSR"/>
    <property type="match status" value="1"/>
</dbReference>
<evidence type="ECO:0000256" key="1">
    <source>
        <dbReference type="ARBA" id="ARBA00009437"/>
    </source>
</evidence>
<evidence type="ECO:0000259" key="5">
    <source>
        <dbReference type="PROSITE" id="PS50931"/>
    </source>
</evidence>
<dbReference type="GO" id="GO:0003677">
    <property type="term" value="F:DNA binding"/>
    <property type="evidence" value="ECO:0007669"/>
    <property type="project" value="UniProtKB-KW"/>
</dbReference>
<dbReference type="GO" id="GO:0032993">
    <property type="term" value="C:protein-DNA complex"/>
    <property type="evidence" value="ECO:0007669"/>
    <property type="project" value="TreeGrafter"/>
</dbReference>
<dbReference type="Pfam" id="PF00126">
    <property type="entry name" value="HTH_1"/>
    <property type="match status" value="1"/>
</dbReference>
<name>A0AAC9LHQ3_9PSEU</name>
<dbReference type="CDD" id="cd05466">
    <property type="entry name" value="PBP2_LTTR_substrate"/>
    <property type="match status" value="1"/>
</dbReference>
<keyword evidence="3" id="KW-0238">DNA-binding</keyword>
<keyword evidence="2" id="KW-0805">Transcription regulation</keyword>
<dbReference type="PANTHER" id="PTHR30346">
    <property type="entry name" value="TRANSCRIPTIONAL DUAL REGULATOR HCAR-RELATED"/>
    <property type="match status" value="1"/>
</dbReference>
<dbReference type="FunFam" id="1.10.10.10:FF:000001">
    <property type="entry name" value="LysR family transcriptional regulator"/>
    <property type="match status" value="1"/>
</dbReference>
<gene>
    <name evidence="6" type="ORF">UA74_22760</name>
</gene>
<reference evidence="7" key="1">
    <citation type="submission" date="2016-06" db="EMBL/GenBank/DDBJ databases">
        <title>Complete genome sequence of Actinoalloteichus fjordicus DSM 46855 (=ADI127-17), type strain of the new species Actinoalloteichus fjordicus.</title>
        <authorList>
            <person name="Ruckert C."/>
            <person name="Nouioui I."/>
            <person name="Willmese J."/>
            <person name="van Wezel G."/>
            <person name="Klenk H.-P."/>
            <person name="Kalinowski J."/>
            <person name="Zotchev S.B."/>
        </authorList>
    </citation>
    <scope>NUCLEOTIDE SEQUENCE [LARGE SCALE GENOMIC DNA]</scope>
    <source>
        <strain evidence="7">ADI127-7</strain>
    </source>
</reference>
<dbReference type="KEGG" id="acad:UA74_22760"/>
<dbReference type="InterPro" id="IPR000847">
    <property type="entry name" value="LysR_HTH_N"/>
</dbReference>
<organism evidence="6 7">
    <name type="scientific">Actinoalloteichus fjordicus</name>
    <dbReference type="NCBI Taxonomy" id="1612552"/>
    <lineage>
        <taxon>Bacteria</taxon>
        <taxon>Bacillati</taxon>
        <taxon>Actinomycetota</taxon>
        <taxon>Actinomycetes</taxon>
        <taxon>Pseudonocardiales</taxon>
        <taxon>Pseudonocardiaceae</taxon>
        <taxon>Actinoalloteichus</taxon>
    </lineage>
</organism>
<dbReference type="Proteomes" id="UP000185511">
    <property type="component" value="Chromosome"/>
</dbReference>
<evidence type="ECO:0000313" key="6">
    <source>
        <dbReference type="EMBL" id="APU16570.1"/>
    </source>
</evidence>
<dbReference type="GO" id="GO:0003700">
    <property type="term" value="F:DNA-binding transcription factor activity"/>
    <property type="evidence" value="ECO:0007669"/>
    <property type="project" value="InterPro"/>
</dbReference>
<evidence type="ECO:0000256" key="2">
    <source>
        <dbReference type="ARBA" id="ARBA00023015"/>
    </source>
</evidence>
<dbReference type="Pfam" id="PF03466">
    <property type="entry name" value="LysR_substrate"/>
    <property type="match status" value="1"/>
</dbReference>
<dbReference type="InterPro" id="IPR005119">
    <property type="entry name" value="LysR_subst-bd"/>
</dbReference>
<dbReference type="InterPro" id="IPR036390">
    <property type="entry name" value="WH_DNA-bd_sf"/>
</dbReference>
<dbReference type="EMBL" id="CP016076">
    <property type="protein sequence ID" value="APU16570.1"/>
    <property type="molecule type" value="Genomic_DNA"/>
</dbReference>
<comment type="similarity">
    <text evidence="1">Belongs to the LysR transcriptional regulatory family.</text>
</comment>
<dbReference type="SUPFAM" id="SSF46785">
    <property type="entry name" value="Winged helix' DNA-binding domain"/>
    <property type="match status" value="1"/>
</dbReference>
<feature type="domain" description="HTH lysR-type" evidence="5">
    <location>
        <begin position="1"/>
        <end position="60"/>
    </location>
</feature>
<keyword evidence="4" id="KW-0804">Transcription</keyword>
<dbReference type="Gene3D" id="3.40.190.290">
    <property type="match status" value="1"/>
</dbReference>
<sequence length="323" mass="35107">MDLETRHLKLLQIIAEEGSFRRAAQRLGASQPALSRQISRLEKSLGANLLDRAASGVRLTQAGQLVVEASRKVHSEMGSLLTSLGALVGRGGQPLRLVASLNPSVTVARLMADGHQLEIMRYPDGDALDMLERGRADLALVVEDPVSRFRPKANIGMTTIMQTPLWLCALRGRPETAVDSVSLASLRNAPWILPESGSSRSIVENLCLLAGYLPAPILVGDDDVVLSGLAAGVGVALRGPLFGLSANRDFVTRPLEQEALEHKICVWRRDRVPESLVGTVVDALQQQHLALAVRHPEYWDWLEKHPEAVPEYSTRVPLQAVSG</sequence>
<evidence type="ECO:0000256" key="3">
    <source>
        <dbReference type="ARBA" id="ARBA00023125"/>
    </source>
</evidence>
<keyword evidence="7" id="KW-1185">Reference proteome</keyword>
<evidence type="ECO:0000313" key="7">
    <source>
        <dbReference type="Proteomes" id="UP000185511"/>
    </source>
</evidence>
<proteinExistence type="inferred from homology"/>
<evidence type="ECO:0000256" key="4">
    <source>
        <dbReference type="ARBA" id="ARBA00023163"/>
    </source>
</evidence>
<dbReference type="AlphaFoldDB" id="A0AAC9LHQ3"/>
<dbReference type="Gene3D" id="1.10.10.10">
    <property type="entry name" value="Winged helix-like DNA-binding domain superfamily/Winged helix DNA-binding domain"/>
    <property type="match status" value="1"/>
</dbReference>
<dbReference type="SUPFAM" id="SSF53850">
    <property type="entry name" value="Periplasmic binding protein-like II"/>
    <property type="match status" value="1"/>
</dbReference>
<protein>
    <submittedName>
        <fullName evidence="6">Transcriptional regulator</fullName>
    </submittedName>
</protein>
<dbReference type="PRINTS" id="PR00039">
    <property type="entry name" value="HTHLYSR"/>
</dbReference>